<dbReference type="EMBL" id="BMAO01032022">
    <property type="protein sequence ID" value="GFQ79199.1"/>
    <property type="molecule type" value="Genomic_DNA"/>
</dbReference>
<dbReference type="Proteomes" id="UP000887116">
    <property type="component" value="Unassembled WGS sequence"/>
</dbReference>
<feature type="non-terminal residue" evidence="2">
    <location>
        <position position="1"/>
    </location>
</feature>
<proteinExistence type="predicted"/>
<organism evidence="2 3">
    <name type="scientific">Trichonephila clavata</name>
    <name type="common">Joro spider</name>
    <name type="synonym">Nephila clavata</name>
    <dbReference type="NCBI Taxonomy" id="2740835"/>
    <lineage>
        <taxon>Eukaryota</taxon>
        <taxon>Metazoa</taxon>
        <taxon>Ecdysozoa</taxon>
        <taxon>Arthropoda</taxon>
        <taxon>Chelicerata</taxon>
        <taxon>Arachnida</taxon>
        <taxon>Araneae</taxon>
        <taxon>Araneomorphae</taxon>
        <taxon>Entelegynae</taxon>
        <taxon>Araneoidea</taxon>
        <taxon>Nephilidae</taxon>
        <taxon>Trichonephila</taxon>
    </lineage>
</organism>
<feature type="region of interest" description="Disordered" evidence="1">
    <location>
        <begin position="1"/>
        <end position="30"/>
    </location>
</feature>
<comment type="caution">
    <text evidence="2">The sequence shown here is derived from an EMBL/GenBank/DDBJ whole genome shotgun (WGS) entry which is preliminary data.</text>
</comment>
<reference evidence="2" key="1">
    <citation type="submission" date="2020-07" db="EMBL/GenBank/DDBJ databases">
        <title>Multicomponent nature underlies the extraordinary mechanical properties of spider dragline silk.</title>
        <authorList>
            <person name="Kono N."/>
            <person name="Nakamura H."/>
            <person name="Mori M."/>
            <person name="Yoshida Y."/>
            <person name="Ohtoshi R."/>
            <person name="Malay A.D."/>
            <person name="Moran D.A.P."/>
            <person name="Tomita M."/>
            <person name="Numata K."/>
            <person name="Arakawa K."/>
        </authorList>
    </citation>
    <scope>NUCLEOTIDE SEQUENCE</scope>
</reference>
<sequence length="96" mass="11026">TNGFEGSESSEENGLEQESEYNRIPENSLTNKLYQTKPDQCSQSNFAKNKSCEARLQQNQYKEAYQLPVRTNAKIIHRIGQIEKHSCSKDLLVTME</sequence>
<dbReference type="AlphaFoldDB" id="A0A8X6FHQ1"/>
<keyword evidence="3" id="KW-1185">Reference proteome</keyword>
<gene>
    <name evidence="2" type="ORF">TNCT_250971</name>
</gene>
<evidence type="ECO:0000313" key="2">
    <source>
        <dbReference type="EMBL" id="GFQ79199.1"/>
    </source>
</evidence>
<accession>A0A8X6FHQ1</accession>
<evidence type="ECO:0000256" key="1">
    <source>
        <dbReference type="SAM" id="MobiDB-lite"/>
    </source>
</evidence>
<feature type="compositionally biased region" description="Acidic residues" evidence="1">
    <location>
        <begin position="8"/>
        <end position="19"/>
    </location>
</feature>
<protein>
    <submittedName>
        <fullName evidence="2">Uncharacterized protein</fullName>
    </submittedName>
</protein>
<evidence type="ECO:0000313" key="3">
    <source>
        <dbReference type="Proteomes" id="UP000887116"/>
    </source>
</evidence>
<name>A0A8X6FHQ1_TRICU</name>